<dbReference type="InterPro" id="IPR020904">
    <property type="entry name" value="Sc_DH/Rdtase_CS"/>
</dbReference>
<dbReference type="PROSITE" id="PS00061">
    <property type="entry name" value="ADH_SHORT"/>
    <property type="match status" value="1"/>
</dbReference>
<evidence type="ECO:0000256" key="3">
    <source>
        <dbReference type="ARBA" id="ARBA00022857"/>
    </source>
</evidence>
<dbReference type="GO" id="GO:0005997">
    <property type="term" value="P:xylulose metabolic process"/>
    <property type="evidence" value="ECO:0007669"/>
    <property type="project" value="TreeGrafter"/>
</dbReference>
<dbReference type="Pfam" id="PF13561">
    <property type="entry name" value="adh_short_C2"/>
    <property type="match status" value="1"/>
</dbReference>
<evidence type="ECO:0000313" key="4">
    <source>
        <dbReference type="EMBL" id="KAA1189134.1"/>
    </source>
</evidence>
<keyword evidence="3" id="KW-0521">NADP</keyword>
<dbReference type="InterPro" id="IPR036291">
    <property type="entry name" value="NAD(P)-bd_dom_sf"/>
</dbReference>
<dbReference type="SUPFAM" id="SSF51735">
    <property type="entry name" value="NAD(P)-binding Rossmann-fold domains"/>
    <property type="match status" value="1"/>
</dbReference>
<evidence type="ECO:0000313" key="5">
    <source>
        <dbReference type="Proteomes" id="UP000323708"/>
    </source>
</evidence>
<comment type="similarity">
    <text evidence="1">Belongs to the short-chain dehydrogenases/reductases (SDR) family.</text>
</comment>
<dbReference type="FunFam" id="3.40.50.720:FF:000084">
    <property type="entry name" value="Short-chain dehydrogenase reductase"/>
    <property type="match status" value="1"/>
</dbReference>
<dbReference type="InterPro" id="IPR051737">
    <property type="entry name" value="L-xylulose/Carbonyl_redctase"/>
</dbReference>
<dbReference type="PANTHER" id="PTHR44252">
    <property type="entry name" value="D-ERYTHRULOSE REDUCTASE"/>
    <property type="match status" value="1"/>
</dbReference>
<dbReference type="GO" id="GO:0050038">
    <property type="term" value="F:L-xylulose reductase (NADPH) activity"/>
    <property type="evidence" value="ECO:0007669"/>
    <property type="project" value="TreeGrafter"/>
</dbReference>
<protein>
    <submittedName>
        <fullName evidence="4">SDR family oxidoreductase</fullName>
    </submittedName>
</protein>
<comment type="caution">
    <text evidence="4">The sequence shown here is derived from an EMBL/GenBank/DDBJ whole genome shotgun (WGS) entry which is preliminary data.</text>
</comment>
<sequence length="249" mass="26222">MSDQQPSPFRLDEKIALVTGAGKGIGRACVEGLVAAGAQVIAVARTASDLESLQAAHPQRVQAWAADVTDPGFLERIASLPQLDVLVNNVGTNKPQPFTDVEISALDLMLELNVRSAFLVAQAAARIMVRQGAGSIIHMGSQMGHVGAANRTVYCMTKHAIEGLTKAMAVELAPQGVRVNSVAPTFIETPMTRPMFEDPAFHRDVMARIPLGKIGQVQDVANAVVFLASDAAGMVTGDSLKVDGGWTAV</sequence>
<dbReference type="CDD" id="cd05233">
    <property type="entry name" value="SDR_c"/>
    <property type="match status" value="1"/>
</dbReference>
<comment type="subunit">
    <text evidence="2">Homotetramer.</text>
</comment>
<evidence type="ECO:0000256" key="2">
    <source>
        <dbReference type="ARBA" id="ARBA00011881"/>
    </source>
</evidence>
<dbReference type="PRINTS" id="PR00080">
    <property type="entry name" value="SDRFAMILY"/>
</dbReference>
<organism evidence="4 5">
    <name type="scientific">Pseudohalioglobus sediminis</name>
    <dbReference type="NCBI Taxonomy" id="2606449"/>
    <lineage>
        <taxon>Bacteria</taxon>
        <taxon>Pseudomonadati</taxon>
        <taxon>Pseudomonadota</taxon>
        <taxon>Gammaproteobacteria</taxon>
        <taxon>Cellvibrionales</taxon>
        <taxon>Halieaceae</taxon>
        <taxon>Pseudohalioglobus</taxon>
    </lineage>
</organism>
<dbReference type="InterPro" id="IPR002347">
    <property type="entry name" value="SDR_fam"/>
</dbReference>
<gene>
    <name evidence="4" type="ORF">F0M18_15775</name>
</gene>
<dbReference type="Proteomes" id="UP000323708">
    <property type="component" value="Unassembled WGS sequence"/>
</dbReference>
<dbReference type="RefSeq" id="WP_149612432.1">
    <property type="nucleotide sequence ID" value="NZ_VTUX01000008.1"/>
</dbReference>
<dbReference type="Gene3D" id="3.40.50.720">
    <property type="entry name" value="NAD(P)-binding Rossmann-like Domain"/>
    <property type="match status" value="1"/>
</dbReference>
<dbReference type="EMBL" id="VTUX01000008">
    <property type="protein sequence ID" value="KAA1189134.1"/>
    <property type="molecule type" value="Genomic_DNA"/>
</dbReference>
<dbReference type="PRINTS" id="PR00081">
    <property type="entry name" value="GDHRDH"/>
</dbReference>
<accession>A0A5B0WPW2</accession>
<reference evidence="4 5" key="1">
    <citation type="submission" date="2019-09" db="EMBL/GenBank/DDBJ databases">
        <authorList>
            <person name="Chen X.-Y."/>
        </authorList>
    </citation>
    <scope>NUCLEOTIDE SEQUENCE [LARGE SCALE GENOMIC DNA]</scope>
    <source>
        <strain evidence="4 5">NY5</strain>
    </source>
</reference>
<dbReference type="GO" id="GO:0006006">
    <property type="term" value="P:glucose metabolic process"/>
    <property type="evidence" value="ECO:0007669"/>
    <property type="project" value="TreeGrafter"/>
</dbReference>
<proteinExistence type="inferred from homology"/>
<dbReference type="AlphaFoldDB" id="A0A5B0WPW2"/>
<name>A0A5B0WPW2_9GAMM</name>
<dbReference type="GO" id="GO:0004090">
    <property type="term" value="F:carbonyl reductase (NADPH) activity"/>
    <property type="evidence" value="ECO:0007669"/>
    <property type="project" value="TreeGrafter"/>
</dbReference>
<evidence type="ECO:0000256" key="1">
    <source>
        <dbReference type="ARBA" id="ARBA00006484"/>
    </source>
</evidence>
<keyword evidence="5" id="KW-1185">Reference proteome</keyword>
<dbReference type="PANTHER" id="PTHR44252:SF3">
    <property type="entry name" value="D-ERYTHRULOSE REDUCTASE-RELATED"/>
    <property type="match status" value="1"/>
</dbReference>